<evidence type="ECO:0000256" key="2">
    <source>
        <dbReference type="ARBA" id="ARBA00022679"/>
    </source>
</evidence>
<protein>
    <recommendedName>
        <fullName evidence="9">Protein kinase domain-containing protein</fullName>
    </recommendedName>
</protein>
<feature type="compositionally biased region" description="Low complexity" evidence="6">
    <location>
        <begin position="117"/>
        <end position="138"/>
    </location>
</feature>
<evidence type="ECO:0008006" key="9">
    <source>
        <dbReference type="Google" id="ProtNLM"/>
    </source>
</evidence>
<evidence type="ECO:0000313" key="7">
    <source>
        <dbReference type="EnsemblPlants" id="Zm00001eb018290_P001"/>
    </source>
</evidence>
<keyword evidence="8" id="KW-1185">Reference proteome</keyword>
<dbReference type="Gramene" id="Zm00001eb018290_T001">
    <property type="protein sequence ID" value="Zm00001eb018290_P001"/>
    <property type="gene ID" value="Zm00001eb018290"/>
</dbReference>
<dbReference type="InterPro" id="IPR036390">
    <property type="entry name" value="WH_DNA-bd_sf"/>
</dbReference>
<sequence length="304" mass="31759">MRRPPLLNPLAPTRSATLLSPLIPARPSPAVEDPVLSSRNPRSSRRRGLAGGDGRATASSRTSSARSPSFATCAAPTSSASSRSWPPGPRSTSPWSSSAAGSSSRASPRAASRRTPRAGTSSSSSPPSASATPTTSSTVTVKPENLLVDERGDLKVSDFGLSAANKFTEATLPADAEKKPQDGKTLPKYGAMIMEALLELNEPNGSDIAAIFGFIEVSDFGLSAVADKFHPDGLLHTFCGTPSYVAPKVLARRGTKRTRLLRDALRPPVLAQLRSLPHMPAAAPSHPVADLVPSPSQAHPLPRI</sequence>
<evidence type="ECO:0000256" key="1">
    <source>
        <dbReference type="ARBA" id="ARBA00022527"/>
    </source>
</evidence>
<dbReference type="AlphaFoldDB" id="A0A804LKY8"/>
<reference evidence="8" key="1">
    <citation type="submission" date="2015-12" db="EMBL/GenBank/DDBJ databases">
        <title>Update maize B73 reference genome by single molecule sequencing technologies.</title>
        <authorList>
            <consortium name="Maize Genome Sequencing Project"/>
            <person name="Ware D."/>
        </authorList>
    </citation>
    <scope>NUCLEOTIDE SEQUENCE [LARGE SCALE GENOMIC DNA]</scope>
    <source>
        <strain evidence="8">cv. B73</strain>
    </source>
</reference>
<evidence type="ECO:0000256" key="4">
    <source>
        <dbReference type="ARBA" id="ARBA00022777"/>
    </source>
</evidence>
<keyword evidence="5" id="KW-0067">ATP-binding</keyword>
<evidence type="ECO:0000256" key="6">
    <source>
        <dbReference type="SAM" id="MobiDB-lite"/>
    </source>
</evidence>
<dbReference type="Proteomes" id="UP000007305">
    <property type="component" value="Chromosome 1"/>
</dbReference>
<dbReference type="GO" id="GO:0005524">
    <property type="term" value="F:ATP binding"/>
    <property type="evidence" value="ECO:0007669"/>
    <property type="project" value="UniProtKB-KW"/>
</dbReference>
<feature type="compositionally biased region" description="Low complexity" evidence="6">
    <location>
        <begin position="55"/>
        <end position="110"/>
    </location>
</feature>
<proteinExistence type="predicted"/>
<evidence type="ECO:0000256" key="5">
    <source>
        <dbReference type="ARBA" id="ARBA00022840"/>
    </source>
</evidence>
<keyword evidence="4" id="KW-0418">Kinase</keyword>
<evidence type="ECO:0000256" key="3">
    <source>
        <dbReference type="ARBA" id="ARBA00022741"/>
    </source>
</evidence>
<dbReference type="InParanoid" id="A0A804LKY8"/>
<dbReference type="SUPFAM" id="SSF56112">
    <property type="entry name" value="Protein kinase-like (PK-like)"/>
    <property type="match status" value="1"/>
</dbReference>
<dbReference type="PANTHER" id="PTHR43895:SF6">
    <property type="entry name" value="CBL-INTERACTING PROTEIN KINASE 19"/>
    <property type="match status" value="1"/>
</dbReference>
<name>A0A804LKY8_MAIZE</name>
<accession>A0A804LKY8</accession>
<feature type="region of interest" description="Disordered" evidence="6">
    <location>
        <begin position="281"/>
        <end position="304"/>
    </location>
</feature>
<dbReference type="GO" id="GO:0004674">
    <property type="term" value="F:protein serine/threonine kinase activity"/>
    <property type="evidence" value="ECO:0007669"/>
    <property type="project" value="UniProtKB-KW"/>
</dbReference>
<dbReference type="SUPFAM" id="SSF46785">
    <property type="entry name" value="Winged helix' DNA-binding domain"/>
    <property type="match status" value="1"/>
</dbReference>
<keyword evidence="1" id="KW-0723">Serine/threonine-protein kinase</keyword>
<dbReference type="PANTHER" id="PTHR43895">
    <property type="entry name" value="CALCIUM/CALMODULIN-DEPENDENT PROTEIN KINASE KINASE-RELATED"/>
    <property type="match status" value="1"/>
</dbReference>
<keyword evidence="3" id="KW-0547">Nucleotide-binding</keyword>
<dbReference type="Gene3D" id="1.10.510.10">
    <property type="entry name" value="Transferase(Phosphotransferase) domain 1"/>
    <property type="match status" value="2"/>
</dbReference>
<feature type="region of interest" description="Disordered" evidence="6">
    <location>
        <begin position="1"/>
        <end position="146"/>
    </location>
</feature>
<keyword evidence="2" id="KW-0808">Transferase</keyword>
<reference evidence="7" key="2">
    <citation type="submission" date="2019-07" db="EMBL/GenBank/DDBJ databases">
        <authorList>
            <person name="Seetharam A."/>
            <person name="Woodhouse M."/>
            <person name="Cannon E."/>
        </authorList>
    </citation>
    <scope>NUCLEOTIDE SEQUENCE [LARGE SCALE GENOMIC DNA]</scope>
    <source>
        <strain evidence="7">cv. B73</strain>
    </source>
</reference>
<reference evidence="7" key="3">
    <citation type="submission" date="2021-05" db="UniProtKB">
        <authorList>
            <consortium name="EnsemblPlants"/>
        </authorList>
    </citation>
    <scope>IDENTIFICATION</scope>
    <source>
        <strain evidence="7">cv. B73</strain>
    </source>
</reference>
<organism evidence="7 8">
    <name type="scientific">Zea mays</name>
    <name type="common">Maize</name>
    <dbReference type="NCBI Taxonomy" id="4577"/>
    <lineage>
        <taxon>Eukaryota</taxon>
        <taxon>Viridiplantae</taxon>
        <taxon>Streptophyta</taxon>
        <taxon>Embryophyta</taxon>
        <taxon>Tracheophyta</taxon>
        <taxon>Spermatophyta</taxon>
        <taxon>Magnoliopsida</taxon>
        <taxon>Liliopsida</taxon>
        <taxon>Poales</taxon>
        <taxon>Poaceae</taxon>
        <taxon>PACMAD clade</taxon>
        <taxon>Panicoideae</taxon>
        <taxon>Andropogonodae</taxon>
        <taxon>Andropogoneae</taxon>
        <taxon>Tripsacinae</taxon>
        <taxon>Zea</taxon>
    </lineage>
</organism>
<dbReference type="InterPro" id="IPR011009">
    <property type="entry name" value="Kinase-like_dom_sf"/>
</dbReference>
<dbReference type="EnsemblPlants" id="Zm00001eb018290_T001">
    <property type="protein sequence ID" value="Zm00001eb018290_P001"/>
    <property type="gene ID" value="Zm00001eb018290"/>
</dbReference>
<evidence type="ECO:0000313" key="8">
    <source>
        <dbReference type="Proteomes" id="UP000007305"/>
    </source>
</evidence>